<reference evidence="2" key="1">
    <citation type="submission" date="2021-06" db="EMBL/GenBank/DDBJ databases">
        <authorList>
            <person name="Kallberg Y."/>
            <person name="Tangrot J."/>
            <person name="Rosling A."/>
        </authorList>
    </citation>
    <scope>NUCLEOTIDE SEQUENCE</scope>
    <source>
        <strain evidence="2">FL966</strain>
    </source>
</reference>
<dbReference type="Pfam" id="PF22241">
    <property type="entry name" value="PSMD12-CSN4_N"/>
    <property type="match status" value="1"/>
</dbReference>
<sequence length="78" mass="9126">SNKLLTINIWKRFQDMFVEEGMAIYEDNKITENLILVQTLKKKETEIYVEVEHARLTCLLSKIKENDGKINEAADILQ</sequence>
<proteinExistence type="predicted"/>
<organism evidence="2 3">
    <name type="scientific">Cetraspora pellucida</name>
    <dbReference type="NCBI Taxonomy" id="1433469"/>
    <lineage>
        <taxon>Eukaryota</taxon>
        <taxon>Fungi</taxon>
        <taxon>Fungi incertae sedis</taxon>
        <taxon>Mucoromycota</taxon>
        <taxon>Glomeromycotina</taxon>
        <taxon>Glomeromycetes</taxon>
        <taxon>Diversisporales</taxon>
        <taxon>Gigasporaceae</taxon>
        <taxon>Cetraspora</taxon>
    </lineage>
</organism>
<dbReference type="EMBL" id="CAJVQA010056269">
    <property type="protein sequence ID" value="CAG8825732.1"/>
    <property type="molecule type" value="Genomic_DNA"/>
</dbReference>
<keyword evidence="3" id="KW-1185">Reference proteome</keyword>
<dbReference type="OrthoDB" id="268763at2759"/>
<evidence type="ECO:0000313" key="3">
    <source>
        <dbReference type="Proteomes" id="UP000789759"/>
    </source>
</evidence>
<name>A0A9N9PJB3_9GLOM</name>
<protein>
    <submittedName>
        <fullName evidence="2">6748_t:CDS:1</fullName>
    </submittedName>
</protein>
<feature type="domain" description="PSMD12/CSN4-like N-terminal" evidence="1">
    <location>
        <begin position="18"/>
        <end position="78"/>
    </location>
</feature>
<feature type="non-terminal residue" evidence="2">
    <location>
        <position position="1"/>
    </location>
</feature>
<gene>
    <name evidence="2" type="ORF">CPELLU_LOCUS20140</name>
</gene>
<dbReference type="Proteomes" id="UP000789759">
    <property type="component" value="Unassembled WGS sequence"/>
</dbReference>
<comment type="caution">
    <text evidence="2">The sequence shown here is derived from an EMBL/GenBank/DDBJ whole genome shotgun (WGS) entry which is preliminary data.</text>
</comment>
<dbReference type="AlphaFoldDB" id="A0A9N9PJB3"/>
<feature type="non-terminal residue" evidence="2">
    <location>
        <position position="78"/>
    </location>
</feature>
<accession>A0A9N9PJB3</accession>
<evidence type="ECO:0000259" key="1">
    <source>
        <dbReference type="Pfam" id="PF22241"/>
    </source>
</evidence>
<evidence type="ECO:0000313" key="2">
    <source>
        <dbReference type="EMBL" id="CAG8825732.1"/>
    </source>
</evidence>
<dbReference type="InterPro" id="IPR054559">
    <property type="entry name" value="PSMD12-CSN4-like_N"/>
</dbReference>